<evidence type="ECO:0000313" key="1">
    <source>
        <dbReference type="EMBL" id="RKR92195.1"/>
    </source>
</evidence>
<reference evidence="1 2" key="1">
    <citation type="submission" date="2018-10" db="EMBL/GenBank/DDBJ databases">
        <title>Sequencing the genomes of 1000 actinobacteria strains.</title>
        <authorList>
            <person name="Klenk H.-P."/>
        </authorList>
    </citation>
    <scope>NUCLEOTIDE SEQUENCE [LARGE SCALE GENOMIC DNA]</scope>
    <source>
        <strain evidence="1 2">DSM 45175</strain>
    </source>
</reference>
<dbReference type="EMBL" id="RBKT01000001">
    <property type="protein sequence ID" value="RKR92195.1"/>
    <property type="molecule type" value="Genomic_DNA"/>
</dbReference>
<dbReference type="Proteomes" id="UP000277671">
    <property type="component" value="Unassembled WGS sequence"/>
</dbReference>
<organism evidence="1 2">
    <name type="scientific">Micromonospora pisi</name>
    <dbReference type="NCBI Taxonomy" id="589240"/>
    <lineage>
        <taxon>Bacteria</taxon>
        <taxon>Bacillati</taxon>
        <taxon>Actinomycetota</taxon>
        <taxon>Actinomycetes</taxon>
        <taxon>Micromonosporales</taxon>
        <taxon>Micromonosporaceae</taxon>
        <taxon>Micromonospora</taxon>
    </lineage>
</organism>
<name>A0A495JUI2_9ACTN</name>
<proteinExistence type="predicted"/>
<gene>
    <name evidence="1" type="ORF">BDK92_6629</name>
</gene>
<sequence>MEASESLKGVQAKRLALAVVAAAALGGAVAVPVLAADHSHDSSSQQVEAWDRDMHGEPYYI</sequence>
<accession>A0A495JUI2</accession>
<dbReference type="AlphaFoldDB" id="A0A495JUI2"/>
<keyword evidence="2" id="KW-1185">Reference proteome</keyword>
<protein>
    <submittedName>
        <fullName evidence="1">Uncharacterized protein</fullName>
    </submittedName>
</protein>
<comment type="caution">
    <text evidence="1">The sequence shown here is derived from an EMBL/GenBank/DDBJ whole genome shotgun (WGS) entry which is preliminary data.</text>
</comment>
<evidence type="ECO:0000313" key="2">
    <source>
        <dbReference type="Proteomes" id="UP000277671"/>
    </source>
</evidence>
<dbReference type="RefSeq" id="WP_121160228.1">
    <property type="nucleotide sequence ID" value="NZ_RBKT01000001.1"/>
</dbReference>